<feature type="domain" description="Transglycosylase SLT" evidence="2">
    <location>
        <begin position="124"/>
        <end position="219"/>
    </location>
</feature>
<feature type="coiled-coil region" evidence="1">
    <location>
        <begin position="225"/>
        <end position="266"/>
    </location>
</feature>
<protein>
    <recommendedName>
        <fullName evidence="2">Transglycosylase SLT domain-containing protein</fullName>
    </recommendedName>
</protein>
<organism evidence="3 4">
    <name type="scientific">Candidatus Uhrbacteria bacterium RIFCSPHIGHO2_02_FULL_60_10</name>
    <dbReference type="NCBI Taxonomy" id="1802392"/>
    <lineage>
        <taxon>Bacteria</taxon>
        <taxon>Candidatus Uhriibacteriota</taxon>
    </lineage>
</organism>
<dbReference type="Pfam" id="PF01464">
    <property type="entry name" value="SLT"/>
    <property type="match status" value="1"/>
</dbReference>
<dbReference type="Gene3D" id="1.10.530.10">
    <property type="match status" value="1"/>
</dbReference>
<accession>A0A1F7U8G4</accession>
<proteinExistence type="predicted"/>
<sequence>MAVGVLFPILTAVKVKTTTVYQAERVVIAPYNRAFFVPEVLGAGSDYLSFRVKDAFDDLRARGVKSRTFKDRLLVDVVDPYLIKSVVVIEHTGHDSLLNREDPETALGKFFVDLALNQDETFGKAVSAAGARGLAQFIPSTYKLYVKNRTELGLIADFSAGMADHVNALKAEAAYLDESLSQMPEGLRNLYLRDASQAAAFLAAAYNGGSVRVRRAFNHWGELWAESHTKEISKLSARNEALIDQIEAYKKKVKKAATKKEKTKLEDQIWTWRKERKGVLARLDELKTNSLKEETVLYVAKARKVYGMLAVGMYATPNAPSGALPTPIQPVPAVVAAIPAADASSDQLALRPAGGQMYCFAEGCVLAN</sequence>
<evidence type="ECO:0000313" key="4">
    <source>
        <dbReference type="Proteomes" id="UP000177088"/>
    </source>
</evidence>
<dbReference type="InterPro" id="IPR008258">
    <property type="entry name" value="Transglycosylase_SLT_dom_1"/>
</dbReference>
<dbReference type="SUPFAM" id="SSF53955">
    <property type="entry name" value="Lysozyme-like"/>
    <property type="match status" value="1"/>
</dbReference>
<dbReference type="AlphaFoldDB" id="A0A1F7U8G4"/>
<gene>
    <name evidence="3" type="ORF">A3C96_04225</name>
</gene>
<keyword evidence="1" id="KW-0175">Coiled coil</keyword>
<evidence type="ECO:0000259" key="2">
    <source>
        <dbReference type="Pfam" id="PF01464"/>
    </source>
</evidence>
<dbReference type="Proteomes" id="UP000177088">
    <property type="component" value="Unassembled WGS sequence"/>
</dbReference>
<reference evidence="3 4" key="1">
    <citation type="journal article" date="2016" name="Nat. Commun.">
        <title>Thousands of microbial genomes shed light on interconnected biogeochemical processes in an aquifer system.</title>
        <authorList>
            <person name="Anantharaman K."/>
            <person name="Brown C.T."/>
            <person name="Hug L.A."/>
            <person name="Sharon I."/>
            <person name="Castelle C.J."/>
            <person name="Probst A.J."/>
            <person name="Thomas B.C."/>
            <person name="Singh A."/>
            <person name="Wilkins M.J."/>
            <person name="Karaoz U."/>
            <person name="Brodie E.L."/>
            <person name="Williams K.H."/>
            <person name="Hubbard S.S."/>
            <person name="Banfield J.F."/>
        </authorList>
    </citation>
    <scope>NUCLEOTIDE SEQUENCE [LARGE SCALE GENOMIC DNA]</scope>
</reference>
<comment type="caution">
    <text evidence="3">The sequence shown here is derived from an EMBL/GenBank/DDBJ whole genome shotgun (WGS) entry which is preliminary data.</text>
</comment>
<evidence type="ECO:0000256" key="1">
    <source>
        <dbReference type="SAM" id="Coils"/>
    </source>
</evidence>
<name>A0A1F7U8G4_9BACT</name>
<dbReference type="InterPro" id="IPR023346">
    <property type="entry name" value="Lysozyme-like_dom_sf"/>
</dbReference>
<evidence type="ECO:0000313" key="3">
    <source>
        <dbReference type="EMBL" id="OGL74098.1"/>
    </source>
</evidence>
<dbReference type="EMBL" id="MGEA01000035">
    <property type="protein sequence ID" value="OGL74098.1"/>
    <property type="molecule type" value="Genomic_DNA"/>
</dbReference>